<dbReference type="EMBL" id="JACXVP010000010">
    <property type="protein sequence ID" value="KAG5580072.1"/>
    <property type="molecule type" value="Genomic_DNA"/>
</dbReference>
<organism evidence="1 2">
    <name type="scientific">Solanum commersonii</name>
    <name type="common">Commerson's wild potato</name>
    <name type="synonym">Commerson's nightshade</name>
    <dbReference type="NCBI Taxonomy" id="4109"/>
    <lineage>
        <taxon>Eukaryota</taxon>
        <taxon>Viridiplantae</taxon>
        <taxon>Streptophyta</taxon>
        <taxon>Embryophyta</taxon>
        <taxon>Tracheophyta</taxon>
        <taxon>Spermatophyta</taxon>
        <taxon>Magnoliopsida</taxon>
        <taxon>eudicotyledons</taxon>
        <taxon>Gunneridae</taxon>
        <taxon>Pentapetalae</taxon>
        <taxon>asterids</taxon>
        <taxon>lamiids</taxon>
        <taxon>Solanales</taxon>
        <taxon>Solanaceae</taxon>
        <taxon>Solanoideae</taxon>
        <taxon>Solaneae</taxon>
        <taxon>Solanum</taxon>
    </lineage>
</organism>
<name>A0A9J5WYQ1_SOLCO</name>
<protein>
    <submittedName>
        <fullName evidence="1">Uncharacterized protein</fullName>
    </submittedName>
</protein>
<evidence type="ECO:0000313" key="2">
    <source>
        <dbReference type="Proteomes" id="UP000824120"/>
    </source>
</evidence>
<comment type="caution">
    <text evidence="1">The sequence shown here is derived from an EMBL/GenBank/DDBJ whole genome shotgun (WGS) entry which is preliminary data.</text>
</comment>
<dbReference type="Proteomes" id="UP000824120">
    <property type="component" value="Chromosome 10"/>
</dbReference>
<evidence type="ECO:0000313" key="1">
    <source>
        <dbReference type="EMBL" id="KAG5580072.1"/>
    </source>
</evidence>
<proteinExistence type="predicted"/>
<accession>A0A9J5WYQ1</accession>
<dbReference type="OrthoDB" id="1743486at2759"/>
<sequence length="208" mass="23978">MTEVKNLLLERRKLISSPPTISDLKQEIKISKMIFIIWVSSESSSYEEDSKDLDFLKTLNFGTGRGNILAQVGNQKLIATNIASTSGLNANHLMYMEFLDFMQSKQRKDNIPQSYSTILTDEENIEIFDQNDKKEVILLLEQSDLRWKNDPSQIMHIILNSLDHEMVCRGKIHGQEIIDLINTTMDKYQNIERSKPQVDDLSPFKQIA</sequence>
<gene>
    <name evidence="1" type="ORF">H5410_050699</name>
</gene>
<reference evidence="1 2" key="1">
    <citation type="submission" date="2020-09" db="EMBL/GenBank/DDBJ databases">
        <title>De no assembly of potato wild relative species, Solanum commersonii.</title>
        <authorList>
            <person name="Cho K."/>
        </authorList>
    </citation>
    <scope>NUCLEOTIDE SEQUENCE [LARGE SCALE GENOMIC DNA]</scope>
    <source>
        <strain evidence="1">LZ3.2</strain>
        <tissue evidence="1">Leaf</tissue>
    </source>
</reference>
<dbReference type="AlphaFoldDB" id="A0A9J5WYQ1"/>
<keyword evidence="2" id="KW-1185">Reference proteome</keyword>